<feature type="compositionally biased region" description="Basic and acidic residues" evidence="1">
    <location>
        <begin position="34"/>
        <end position="44"/>
    </location>
</feature>
<accession>A0AAE8SSK3</accession>
<organism evidence="2 3">
    <name type="scientific">Cephalotrichum gorgonifer</name>
    <dbReference type="NCBI Taxonomy" id="2041049"/>
    <lineage>
        <taxon>Eukaryota</taxon>
        <taxon>Fungi</taxon>
        <taxon>Dikarya</taxon>
        <taxon>Ascomycota</taxon>
        <taxon>Pezizomycotina</taxon>
        <taxon>Sordariomycetes</taxon>
        <taxon>Hypocreomycetidae</taxon>
        <taxon>Microascales</taxon>
        <taxon>Microascaceae</taxon>
        <taxon>Cephalotrichum</taxon>
    </lineage>
</organism>
<dbReference type="AlphaFoldDB" id="A0AAE8SSK3"/>
<gene>
    <name evidence="2" type="ORF">DNG_01780</name>
</gene>
<keyword evidence="3" id="KW-1185">Reference proteome</keyword>
<protein>
    <submittedName>
        <fullName evidence="2">Uncharacterized protein</fullName>
    </submittedName>
</protein>
<evidence type="ECO:0000256" key="1">
    <source>
        <dbReference type="SAM" id="MobiDB-lite"/>
    </source>
</evidence>
<proteinExistence type="predicted"/>
<evidence type="ECO:0000313" key="2">
    <source>
        <dbReference type="EMBL" id="SPN98735.1"/>
    </source>
</evidence>
<feature type="compositionally biased region" description="Basic residues" evidence="1">
    <location>
        <begin position="10"/>
        <end position="33"/>
    </location>
</feature>
<reference evidence="2" key="1">
    <citation type="submission" date="2018-03" db="EMBL/GenBank/DDBJ databases">
        <authorList>
            <person name="Guldener U."/>
        </authorList>
    </citation>
    <scope>NUCLEOTIDE SEQUENCE</scope>
</reference>
<comment type="caution">
    <text evidence="2">The sequence shown here is derived from an EMBL/GenBank/DDBJ whole genome shotgun (WGS) entry which is preliminary data.</text>
</comment>
<name>A0AAE8SSK3_9PEZI</name>
<dbReference type="EMBL" id="ONZQ02000002">
    <property type="protein sequence ID" value="SPN98735.1"/>
    <property type="molecule type" value="Genomic_DNA"/>
</dbReference>
<feature type="region of interest" description="Disordered" evidence="1">
    <location>
        <begin position="1"/>
        <end position="68"/>
    </location>
</feature>
<evidence type="ECO:0000313" key="3">
    <source>
        <dbReference type="Proteomes" id="UP001187682"/>
    </source>
</evidence>
<dbReference type="Proteomes" id="UP001187682">
    <property type="component" value="Unassembled WGS sequence"/>
</dbReference>
<sequence>MVNVANPNAKSRKHIGTRRASSRKLARKNALKPKSREARADTTRGARPGLLPTSGPRAALSKKKQRKLEKMAKHALKRKLEAAGEVVMQDAAAVKEPAKGAKEDTMEVDAEIS</sequence>